<gene>
    <name evidence="8" type="ORF">GCM10008985_31300</name>
    <name evidence="9" type="ORF">MUK72_16405</name>
</gene>
<geneLocation type="plasmid" evidence="9 10">
    <name>unnamed2</name>
</geneLocation>
<dbReference type="Pfam" id="PF01699">
    <property type="entry name" value="Na_Ca_ex"/>
    <property type="match status" value="2"/>
</dbReference>
<dbReference type="PANTHER" id="PTHR10846">
    <property type="entry name" value="SODIUM/POTASSIUM/CALCIUM EXCHANGER"/>
    <property type="match status" value="1"/>
</dbReference>
<accession>A0AAV3SL75</accession>
<dbReference type="GO" id="GO:0006874">
    <property type="term" value="P:intracellular calcium ion homeostasis"/>
    <property type="evidence" value="ECO:0007669"/>
    <property type="project" value="TreeGrafter"/>
</dbReference>
<dbReference type="InterPro" id="IPR004837">
    <property type="entry name" value="NaCa_Exmemb"/>
</dbReference>
<evidence type="ECO:0000313" key="8">
    <source>
        <dbReference type="EMBL" id="GAA0472250.1"/>
    </source>
</evidence>
<keyword evidence="9" id="KW-0614">Plasmid</keyword>
<dbReference type="GO" id="GO:0008273">
    <property type="term" value="F:calcium, potassium:sodium antiporter activity"/>
    <property type="evidence" value="ECO:0007669"/>
    <property type="project" value="TreeGrafter"/>
</dbReference>
<feature type="transmembrane region" description="Helical" evidence="6">
    <location>
        <begin position="73"/>
        <end position="95"/>
    </location>
</feature>
<feature type="transmembrane region" description="Helical" evidence="6">
    <location>
        <begin position="295"/>
        <end position="318"/>
    </location>
</feature>
<sequence>MPFGISPELVAIALFLGGLAVVLVSVETFIETAAETALTFGVSAFFLTAVLAGADVENAVIGLAAIFEGLSGLAIGTVFGEALFVLTVAVGLAGLLTPFETEVPHSYLLLIVGSPVLLVVLALDGTLSQFDGAVLTFAFVPAFGAIYALERNRETRYLAAEEVEGALEDEDDSDAMTDGSREPPADATLRERFAARYGGYYKLGVLVVASLGMAVGSQAAVMGARDLIAVFGIAGTAFGATVVGLISSLEELFLTVGPVREGRPDIGIGNVVGSMLFFVTANAGVIALVRPIPTAGTVLAVHFPFFIAALLVVGIIFWRGRVGRVDGVVLLGIYVAYWGANYLL</sequence>
<evidence type="ECO:0000256" key="6">
    <source>
        <dbReference type="SAM" id="Phobius"/>
    </source>
</evidence>
<feature type="transmembrane region" description="Helical" evidence="6">
    <location>
        <begin position="133"/>
        <end position="149"/>
    </location>
</feature>
<evidence type="ECO:0000313" key="11">
    <source>
        <dbReference type="Proteomes" id="UP001500962"/>
    </source>
</evidence>
<dbReference type="Proteomes" id="UP001500962">
    <property type="component" value="Unassembled WGS sequence"/>
</dbReference>
<evidence type="ECO:0000256" key="2">
    <source>
        <dbReference type="ARBA" id="ARBA00022692"/>
    </source>
</evidence>
<feature type="transmembrane region" description="Helical" evidence="6">
    <location>
        <begin position="227"/>
        <end position="246"/>
    </location>
</feature>
<feature type="transmembrane region" description="Helical" evidence="6">
    <location>
        <begin position="325"/>
        <end position="343"/>
    </location>
</feature>
<name>A0AAV3SL75_HALDO</name>
<dbReference type="PANTHER" id="PTHR10846:SF8">
    <property type="entry name" value="INNER MEMBRANE PROTEIN YRBG"/>
    <property type="match status" value="1"/>
</dbReference>
<evidence type="ECO:0000313" key="10">
    <source>
        <dbReference type="Proteomes" id="UP000830542"/>
    </source>
</evidence>
<dbReference type="Proteomes" id="UP000830542">
    <property type="component" value="Plasmid unnamed2"/>
</dbReference>
<keyword evidence="4 6" id="KW-0472">Membrane</keyword>
<feature type="transmembrane region" description="Helical" evidence="6">
    <location>
        <begin position="200"/>
        <end position="221"/>
    </location>
</feature>
<dbReference type="GO" id="GO:0005262">
    <property type="term" value="F:calcium channel activity"/>
    <property type="evidence" value="ECO:0007669"/>
    <property type="project" value="TreeGrafter"/>
</dbReference>
<evidence type="ECO:0000256" key="1">
    <source>
        <dbReference type="ARBA" id="ARBA00004141"/>
    </source>
</evidence>
<reference evidence="8" key="3">
    <citation type="submission" date="2023-12" db="EMBL/GenBank/DDBJ databases">
        <authorList>
            <person name="Sun Q."/>
            <person name="Inoue M."/>
        </authorList>
    </citation>
    <scope>NUCLEOTIDE SEQUENCE</scope>
    <source>
        <strain evidence="8">JCM 12289</strain>
    </source>
</reference>
<feature type="transmembrane region" description="Helical" evidence="6">
    <location>
        <begin position="107"/>
        <end position="127"/>
    </location>
</feature>
<evidence type="ECO:0000256" key="3">
    <source>
        <dbReference type="ARBA" id="ARBA00022989"/>
    </source>
</evidence>
<evidence type="ECO:0000256" key="5">
    <source>
        <dbReference type="SAM" id="MobiDB-lite"/>
    </source>
</evidence>
<protein>
    <submittedName>
        <fullName evidence="8">Sodium/hydrogen exchanger</fullName>
    </submittedName>
    <submittedName>
        <fullName evidence="9">Sodium:calcium antiporter</fullName>
    </submittedName>
</protein>
<comment type="subcellular location">
    <subcellularLocation>
        <location evidence="1">Membrane</location>
        <topology evidence="1">Multi-pass membrane protein</topology>
    </subcellularLocation>
</comment>
<dbReference type="InterPro" id="IPR004481">
    <property type="entry name" value="K/Na/Ca-exchanger"/>
</dbReference>
<feature type="transmembrane region" description="Helical" evidence="6">
    <location>
        <begin position="12"/>
        <end position="30"/>
    </location>
</feature>
<reference evidence="8" key="1">
    <citation type="journal article" date="2014" name="Int. J. Syst. Evol. Microbiol.">
        <title>Complete genome sequence of Corynebacterium casei LMG S-19264T (=DSM 44701T), isolated from a smear-ripened cheese.</title>
        <authorList>
            <consortium name="US DOE Joint Genome Institute (JGI-PGF)"/>
            <person name="Walter F."/>
            <person name="Albersmeier A."/>
            <person name="Kalinowski J."/>
            <person name="Ruckert C."/>
        </authorList>
    </citation>
    <scope>NUCLEOTIDE SEQUENCE</scope>
    <source>
        <strain evidence="8">JCM 12289</strain>
    </source>
</reference>
<evidence type="ECO:0000313" key="9">
    <source>
        <dbReference type="EMBL" id="UOO97026.1"/>
    </source>
</evidence>
<dbReference type="GO" id="GO:0005886">
    <property type="term" value="C:plasma membrane"/>
    <property type="evidence" value="ECO:0007669"/>
    <property type="project" value="TreeGrafter"/>
</dbReference>
<feature type="transmembrane region" description="Helical" evidence="6">
    <location>
        <begin position="42"/>
        <end position="67"/>
    </location>
</feature>
<keyword evidence="2 6" id="KW-0812">Transmembrane</keyword>
<dbReference type="AlphaFoldDB" id="A0AAV3SL75"/>
<dbReference type="RefSeq" id="WP_244706285.1">
    <property type="nucleotide sequence ID" value="NZ_BAAADN010000055.1"/>
</dbReference>
<feature type="domain" description="Sodium/calcium exchanger membrane region" evidence="7">
    <location>
        <begin position="11"/>
        <end position="140"/>
    </location>
</feature>
<dbReference type="GeneID" id="71763463"/>
<evidence type="ECO:0000256" key="4">
    <source>
        <dbReference type="ARBA" id="ARBA00023136"/>
    </source>
</evidence>
<dbReference type="EMBL" id="CP095007">
    <property type="protein sequence ID" value="UOO97026.1"/>
    <property type="molecule type" value="Genomic_DNA"/>
</dbReference>
<keyword evidence="3 6" id="KW-1133">Transmembrane helix</keyword>
<dbReference type="KEGG" id="hdo:MUK72_16405"/>
<dbReference type="Gene3D" id="1.20.1420.30">
    <property type="entry name" value="NCX, central ion-binding region"/>
    <property type="match status" value="2"/>
</dbReference>
<evidence type="ECO:0000259" key="7">
    <source>
        <dbReference type="Pfam" id="PF01699"/>
    </source>
</evidence>
<feature type="region of interest" description="Disordered" evidence="5">
    <location>
        <begin position="164"/>
        <end position="184"/>
    </location>
</feature>
<organism evidence="8 11">
    <name type="scientific">Halococcus dombrowskii</name>
    <dbReference type="NCBI Taxonomy" id="179637"/>
    <lineage>
        <taxon>Archaea</taxon>
        <taxon>Methanobacteriati</taxon>
        <taxon>Methanobacteriota</taxon>
        <taxon>Stenosarchaea group</taxon>
        <taxon>Halobacteria</taxon>
        <taxon>Halobacteriales</taxon>
        <taxon>Halococcaceae</taxon>
        <taxon>Halococcus</taxon>
    </lineage>
</organism>
<dbReference type="EMBL" id="BAAADN010000055">
    <property type="protein sequence ID" value="GAA0472250.1"/>
    <property type="molecule type" value="Genomic_DNA"/>
</dbReference>
<dbReference type="InterPro" id="IPR044880">
    <property type="entry name" value="NCX_ion-bd_dom_sf"/>
</dbReference>
<reference evidence="9" key="2">
    <citation type="submission" date="2022-04" db="EMBL/GenBank/DDBJ databases">
        <title>Sequencing and genomic assembly of Halococcus dombrowskii.</title>
        <authorList>
            <person name="Lim S.W."/>
            <person name="MacLea K.S."/>
        </authorList>
    </citation>
    <scope>NUCLEOTIDE SEQUENCE</scope>
    <source>
        <strain evidence="9">H4</strain>
        <plasmid evidence="9">unnamed2</plasmid>
    </source>
</reference>
<feature type="compositionally biased region" description="Acidic residues" evidence="5">
    <location>
        <begin position="164"/>
        <end position="175"/>
    </location>
</feature>
<proteinExistence type="predicted"/>
<keyword evidence="10" id="KW-1185">Reference proteome</keyword>
<feature type="transmembrane region" description="Helical" evidence="6">
    <location>
        <begin position="267"/>
        <end position="289"/>
    </location>
</feature>
<feature type="domain" description="Sodium/calcium exchanger membrane region" evidence="7">
    <location>
        <begin position="203"/>
        <end position="338"/>
    </location>
</feature>